<accession>A0A510HJ59</accession>
<keyword evidence="3 5" id="KW-1133">Transmembrane helix</keyword>
<feature type="transmembrane region" description="Helical" evidence="5">
    <location>
        <begin position="106"/>
        <end position="129"/>
    </location>
</feature>
<dbReference type="EMBL" id="AP019791">
    <property type="protein sequence ID" value="BBL79948.1"/>
    <property type="molecule type" value="Genomic_DNA"/>
</dbReference>
<dbReference type="GO" id="GO:0022857">
    <property type="term" value="F:transmembrane transporter activity"/>
    <property type="evidence" value="ECO:0007669"/>
    <property type="project" value="InterPro"/>
</dbReference>
<name>A0A510HJ59_9ACTN</name>
<feature type="transmembrane region" description="Helical" evidence="5">
    <location>
        <begin position="332"/>
        <end position="353"/>
    </location>
</feature>
<feature type="domain" description="Major facilitator superfamily (MFS) profile" evidence="6">
    <location>
        <begin position="1"/>
        <end position="359"/>
    </location>
</feature>
<dbReference type="PROSITE" id="PS00216">
    <property type="entry name" value="SUGAR_TRANSPORT_1"/>
    <property type="match status" value="1"/>
</dbReference>
<evidence type="ECO:0000313" key="7">
    <source>
        <dbReference type="EMBL" id="BBL79948.1"/>
    </source>
</evidence>
<dbReference type="Pfam" id="PF07690">
    <property type="entry name" value="MFS_1"/>
    <property type="match status" value="1"/>
</dbReference>
<feature type="transmembrane region" description="Helical" evidence="5">
    <location>
        <begin position="214"/>
        <end position="235"/>
    </location>
</feature>
<dbReference type="Gene3D" id="1.20.1250.20">
    <property type="entry name" value="MFS general substrate transporter like domains"/>
    <property type="match status" value="2"/>
</dbReference>
<dbReference type="GO" id="GO:0005886">
    <property type="term" value="C:plasma membrane"/>
    <property type="evidence" value="ECO:0007669"/>
    <property type="project" value="UniProtKB-SubCell"/>
</dbReference>
<evidence type="ECO:0000256" key="3">
    <source>
        <dbReference type="ARBA" id="ARBA00022989"/>
    </source>
</evidence>
<dbReference type="PANTHER" id="PTHR23514:SF13">
    <property type="entry name" value="INNER MEMBRANE PROTEIN YBJJ"/>
    <property type="match status" value="1"/>
</dbReference>
<evidence type="ECO:0000256" key="1">
    <source>
        <dbReference type="ARBA" id="ARBA00004651"/>
    </source>
</evidence>
<feature type="transmembrane region" description="Helical" evidence="5">
    <location>
        <begin position="16"/>
        <end position="35"/>
    </location>
</feature>
<evidence type="ECO:0000313" key="8">
    <source>
        <dbReference type="Proteomes" id="UP000318065"/>
    </source>
</evidence>
<feature type="transmembrane region" description="Helical" evidence="5">
    <location>
        <begin position="47"/>
        <end position="65"/>
    </location>
</feature>
<dbReference type="CDD" id="cd17393">
    <property type="entry name" value="MFS_MosC_like"/>
    <property type="match status" value="1"/>
</dbReference>
<gene>
    <name evidence="7" type="ORF">RxyAA322_18020</name>
</gene>
<dbReference type="InterPro" id="IPR051788">
    <property type="entry name" value="MFS_Transporter"/>
</dbReference>
<comment type="subcellular location">
    <subcellularLocation>
        <location evidence="1">Cell membrane</location>
        <topology evidence="1">Multi-pass membrane protein</topology>
    </subcellularLocation>
</comment>
<feature type="transmembrane region" description="Helical" evidence="5">
    <location>
        <begin position="135"/>
        <end position="154"/>
    </location>
</feature>
<organism evidence="7 8">
    <name type="scientific">Rubrobacter xylanophilus</name>
    <dbReference type="NCBI Taxonomy" id="49319"/>
    <lineage>
        <taxon>Bacteria</taxon>
        <taxon>Bacillati</taxon>
        <taxon>Actinomycetota</taxon>
        <taxon>Rubrobacteria</taxon>
        <taxon>Rubrobacterales</taxon>
        <taxon>Rubrobacteraceae</taxon>
        <taxon>Rubrobacter</taxon>
    </lineage>
</organism>
<keyword evidence="2 5" id="KW-0812">Transmembrane</keyword>
<evidence type="ECO:0000256" key="2">
    <source>
        <dbReference type="ARBA" id="ARBA00022692"/>
    </source>
</evidence>
<feature type="transmembrane region" description="Helical" evidence="5">
    <location>
        <begin position="270"/>
        <end position="293"/>
    </location>
</feature>
<dbReference type="PANTHER" id="PTHR23514">
    <property type="entry name" value="BYPASS OF STOP CODON PROTEIN 6"/>
    <property type="match status" value="1"/>
</dbReference>
<evidence type="ECO:0000256" key="5">
    <source>
        <dbReference type="SAM" id="Phobius"/>
    </source>
</evidence>
<protein>
    <submittedName>
        <fullName evidence="7">MFS transporter</fullName>
    </submittedName>
</protein>
<feature type="transmembrane region" description="Helical" evidence="5">
    <location>
        <begin position="305"/>
        <end position="326"/>
    </location>
</feature>
<evidence type="ECO:0000256" key="4">
    <source>
        <dbReference type="ARBA" id="ARBA00023136"/>
    </source>
</evidence>
<dbReference type="InterPro" id="IPR005829">
    <property type="entry name" value="Sugar_transporter_CS"/>
</dbReference>
<dbReference type="AlphaFoldDB" id="A0A510HJ59"/>
<feature type="transmembrane region" description="Helical" evidence="5">
    <location>
        <begin position="175"/>
        <end position="194"/>
    </location>
</feature>
<dbReference type="PROSITE" id="PS50850">
    <property type="entry name" value="MFS"/>
    <property type="match status" value="1"/>
</dbReference>
<feature type="transmembrane region" description="Helical" evidence="5">
    <location>
        <begin position="71"/>
        <end position="94"/>
    </location>
</feature>
<dbReference type="InterPro" id="IPR020846">
    <property type="entry name" value="MFS_dom"/>
</dbReference>
<dbReference type="InterPro" id="IPR011701">
    <property type="entry name" value="MFS"/>
</dbReference>
<keyword evidence="4 5" id="KW-0472">Membrane</keyword>
<sequence length="359" mass="36129">MLLADLSRSLGLSPGPLGFALFVGALASMLAMALLGWTADLLGRRTFIAASAAVFGGGVAGLALAEGYAMFLAALVVLYAGSGLYDVGINAVAVDLELALRRRLMSLLHAAFSGGGVVGAVSAGVMLSAGTDYRLLYLLTLLPLGAAVAALCLGRLPDPPERRGPEDGGAGRRPLYRNGPLLLVAAVATLGLLSEGEMEHWSGIYLRQTLGFPALLGGSGVAVFYGAMALGRLGGAAFVARYGNRRVLLCAGPLTALGMLLSLAGTWPPLVVGGFLLVGLALSLVVPVAFSLAGELSPGRAGAGISVVTTLGYGGFLVGPVIVGGMAELVGLRLALGAIAASGVAIFFLALLLGRFVKA</sequence>
<dbReference type="SUPFAM" id="SSF103473">
    <property type="entry name" value="MFS general substrate transporter"/>
    <property type="match status" value="1"/>
</dbReference>
<evidence type="ECO:0000259" key="6">
    <source>
        <dbReference type="PROSITE" id="PS50850"/>
    </source>
</evidence>
<dbReference type="Proteomes" id="UP000318065">
    <property type="component" value="Chromosome"/>
</dbReference>
<reference evidence="7" key="1">
    <citation type="journal article" date="2019" name="Microbiol. Resour. Announc.">
        <title>Complete Genome Sequence of Rubrobacter xylanophilus Strain AA3-22, Isolated from Arima Onsen in Japan.</title>
        <authorList>
            <person name="Tomariguchi N."/>
            <person name="Miyazaki K."/>
        </authorList>
    </citation>
    <scope>NUCLEOTIDE SEQUENCE [LARGE SCALE GENOMIC DNA]</scope>
    <source>
        <strain evidence="7">AA3-22</strain>
    </source>
</reference>
<keyword evidence="8" id="KW-1185">Reference proteome</keyword>
<feature type="transmembrane region" description="Helical" evidence="5">
    <location>
        <begin position="247"/>
        <end position="264"/>
    </location>
</feature>
<dbReference type="InterPro" id="IPR036259">
    <property type="entry name" value="MFS_trans_sf"/>
</dbReference>
<proteinExistence type="predicted"/>